<organism evidence="1">
    <name type="scientific">bioreactor metagenome</name>
    <dbReference type="NCBI Taxonomy" id="1076179"/>
    <lineage>
        <taxon>unclassified sequences</taxon>
        <taxon>metagenomes</taxon>
        <taxon>ecological metagenomes</taxon>
    </lineage>
</organism>
<dbReference type="AlphaFoldDB" id="A0A645GKA6"/>
<sequence>MKYSNVASCSVAIKNGMRKVDEFEDDINTITSVYAISRDEWLQLTKEFRG</sequence>
<protein>
    <submittedName>
        <fullName evidence="1">Uncharacterized protein</fullName>
    </submittedName>
</protein>
<accession>A0A645GKA6</accession>
<reference evidence="1" key="1">
    <citation type="submission" date="2019-08" db="EMBL/GenBank/DDBJ databases">
        <authorList>
            <person name="Kucharzyk K."/>
            <person name="Murdoch R.W."/>
            <person name="Higgins S."/>
            <person name="Loffler F."/>
        </authorList>
    </citation>
    <scope>NUCLEOTIDE SEQUENCE</scope>
</reference>
<evidence type="ECO:0000313" key="1">
    <source>
        <dbReference type="EMBL" id="MPN27327.1"/>
    </source>
</evidence>
<gene>
    <name evidence="1" type="ORF">SDC9_174758</name>
</gene>
<comment type="caution">
    <text evidence="1">The sequence shown here is derived from an EMBL/GenBank/DDBJ whole genome shotgun (WGS) entry which is preliminary data.</text>
</comment>
<proteinExistence type="predicted"/>
<name>A0A645GKA6_9ZZZZ</name>
<dbReference type="EMBL" id="VSSQ01077169">
    <property type="protein sequence ID" value="MPN27327.1"/>
    <property type="molecule type" value="Genomic_DNA"/>
</dbReference>